<proteinExistence type="predicted"/>
<dbReference type="VEuPathDB" id="FungiDB:GMDG_03113"/>
<name>A0A177A8Q7_9PEZI</name>
<reference evidence="11" key="1">
    <citation type="submission" date="2016-03" db="EMBL/GenBank/DDBJ databases">
        <title>Updated assembly of Pseudogymnoascus destructans, the fungus causing white-nose syndrome of bats.</title>
        <authorList>
            <person name="Palmer J.M."/>
            <person name="Drees K.P."/>
            <person name="Foster J.T."/>
            <person name="Lindner D.L."/>
        </authorList>
    </citation>
    <scope>NUCLEOTIDE SEQUENCE [LARGE SCALE GENOMIC DNA]</scope>
    <source>
        <strain evidence="11">20631-21</strain>
    </source>
</reference>
<keyword evidence="4 9" id="KW-1133">Transmembrane helix</keyword>
<feature type="compositionally biased region" description="Polar residues" evidence="8">
    <location>
        <begin position="36"/>
        <end position="52"/>
    </location>
</feature>
<dbReference type="PANTHER" id="PTHR14009:SF6">
    <property type="entry name" value="LETM1 RBD DOMAIN-CONTAINING PROTEIN"/>
    <property type="match status" value="1"/>
</dbReference>
<dbReference type="AlphaFoldDB" id="A0A177A8Q7"/>
<dbReference type="GeneID" id="36287743"/>
<protein>
    <recommendedName>
        <fullName evidence="10">Letm1 RBD domain-containing protein</fullName>
    </recommendedName>
</protein>
<dbReference type="InterPro" id="IPR044202">
    <property type="entry name" value="LETM1/MDM38-like"/>
</dbReference>
<evidence type="ECO:0000256" key="7">
    <source>
        <dbReference type="PROSITE-ProRule" id="PRU01094"/>
    </source>
</evidence>
<feature type="region of interest" description="Disordered" evidence="8">
    <location>
        <begin position="36"/>
        <end position="73"/>
    </location>
</feature>
<dbReference type="GO" id="GO:0043022">
    <property type="term" value="F:ribosome binding"/>
    <property type="evidence" value="ECO:0007669"/>
    <property type="project" value="InterPro"/>
</dbReference>
<dbReference type="PROSITE" id="PS51758">
    <property type="entry name" value="LETM1_RBD"/>
    <property type="match status" value="1"/>
</dbReference>
<keyword evidence="2 9" id="KW-0812">Transmembrane</keyword>
<dbReference type="RefSeq" id="XP_024322713.1">
    <property type="nucleotide sequence ID" value="XM_024468301.1"/>
</dbReference>
<keyword evidence="6 9" id="KW-0472">Membrane</keyword>
<dbReference type="eggNOG" id="ENOG502S1JA">
    <property type="taxonomic scope" value="Eukaryota"/>
</dbReference>
<sequence length="338" mass="38720">MNTMASRTLRTSSHLQHNSPLASIFLQHINTSIPLSQRHTPRAYSTDTTESLTTEKPRNNRLNPPASTLPPPLVIPPKNPDQSFFRNLFNQGKGYLTFYKTGAQFIFTNLSLSHAPQELVDKKYDGAVYEAVRDRNFSRAHYQLLLRSWHDIKRLPVFALIFIVCGEFTPLIVFAFSSVVPYTCRVPRQIEADREKIEARRKTSFRNLTMAFTPGKELEREQLLHISWSLGLSSNMWDHIGGTPVALLKGRVASHVEYLQTDDRLIRRDGVLSDLEDEEVAIACTQRGIDVVGRSEEHLREMLEKWMAASKNTPMEKLLLTRYVSSWGIGLREMRIHC</sequence>
<evidence type="ECO:0000256" key="8">
    <source>
        <dbReference type="SAM" id="MobiDB-lite"/>
    </source>
</evidence>
<evidence type="ECO:0000256" key="3">
    <source>
        <dbReference type="ARBA" id="ARBA00022792"/>
    </source>
</evidence>
<evidence type="ECO:0000256" key="2">
    <source>
        <dbReference type="ARBA" id="ARBA00022692"/>
    </source>
</evidence>
<dbReference type="InterPro" id="IPR033122">
    <property type="entry name" value="LETM1-like_RBD"/>
</dbReference>
<dbReference type="GO" id="GO:0005743">
    <property type="term" value="C:mitochondrial inner membrane"/>
    <property type="evidence" value="ECO:0007669"/>
    <property type="project" value="UniProtKB-SubCell"/>
</dbReference>
<evidence type="ECO:0000256" key="9">
    <source>
        <dbReference type="SAM" id="Phobius"/>
    </source>
</evidence>
<keyword evidence="3" id="KW-0999">Mitochondrion inner membrane</keyword>
<evidence type="ECO:0000256" key="1">
    <source>
        <dbReference type="ARBA" id="ARBA00004434"/>
    </source>
</evidence>
<evidence type="ECO:0000256" key="6">
    <source>
        <dbReference type="ARBA" id="ARBA00023136"/>
    </source>
</evidence>
<feature type="transmembrane region" description="Helical" evidence="9">
    <location>
        <begin position="157"/>
        <end position="180"/>
    </location>
</feature>
<gene>
    <name evidence="11" type="ORF">VC83_04672</name>
</gene>
<dbReference type="PANTHER" id="PTHR14009">
    <property type="entry name" value="LEUCINE ZIPPER-EF-HAND CONTAINING TRANSMEMBRANE PROTEIN"/>
    <property type="match status" value="1"/>
</dbReference>
<evidence type="ECO:0000256" key="5">
    <source>
        <dbReference type="ARBA" id="ARBA00023128"/>
    </source>
</evidence>
<dbReference type="OrthoDB" id="73691at2759"/>
<dbReference type="GO" id="GO:0030003">
    <property type="term" value="P:intracellular monoatomic cation homeostasis"/>
    <property type="evidence" value="ECO:0007669"/>
    <property type="project" value="TreeGrafter"/>
</dbReference>
<dbReference type="EMBL" id="KV441400">
    <property type="protein sequence ID" value="OAF57424.2"/>
    <property type="molecule type" value="Genomic_DNA"/>
</dbReference>
<comment type="subcellular location">
    <subcellularLocation>
        <location evidence="1">Mitochondrion inner membrane</location>
        <topology evidence="1">Single-pass membrane protein</topology>
    </subcellularLocation>
</comment>
<keyword evidence="5 7" id="KW-0496">Mitochondrion</keyword>
<organism evidence="11">
    <name type="scientific">Pseudogymnoascus destructans</name>
    <dbReference type="NCBI Taxonomy" id="655981"/>
    <lineage>
        <taxon>Eukaryota</taxon>
        <taxon>Fungi</taxon>
        <taxon>Dikarya</taxon>
        <taxon>Ascomycota</taxon>
        <taxon>Pezizomycotina</taxon>
        <taxon>Leotiomycetes</taxon>
        <taxon>Thelebolales</taxon>
        <taxon>Thelebolaceae</taxon>
        <taxon>Pseudogymnoascus</taxon>
    </lineage>
</organism>
<evidence type="ECO:0000313" key="11">
    <source>
        <dbReference type="EMBL" id="OAF57424.2"/>
    </source>
</evidence>
<dbReference type="Pfam" id="PF07766">
    <property type="entry name" value="LETM1_RBD"/>
    <property type="match status" value="1"/>
</dbReference>
<evidence type="ECO:0000259" key="10">
    <source>
        <dbReference type="PROSITE" id="PS51758"/>
    </source>
</evidence>
<feature type="domain" description="Letm1 RBD" evidence="10">
    <location>
        <begin position="151"/>
        <end position="338"/>
    </location>
</feature>
<dbReference type="Proteomes" id="UP000077154">
    <property type="component" value="Unassembled WGS sequence"/>
</dbReference>
<accession>A0A177A8Q7</accession>
<evidence type="ECO:0000256" key="4">
    <source>
        <dbReference type="ARBA" id="ARBA00022989"/>
    </source>
</evidence>